<dbReference type="InterPro" id="IPR006311">
    <property type="entry name" value="TAT_signal"/>
</dbReference>
<feature type="domain" description="GFO/IDH/MocA-like oxidoreductase" evidence="2">
    <location>
        <begin position="249"/>
        <end position="342"/>
    </location>
</feature>
<dbReference type="PANTHER" id="PTHR43818:SF12">
    <property type="entry name" value="NADH-DEPENDENT DEHYDROGENASE-RELATED"/>
    <property type="match status" value="1"/>
</dbReference>
<dbReference type="EMBL" id="QHJQ01000001">
    <property type="protein sequence ID" value="PXA05466.1"/>
    <property type="molecule type" value="Genomic_DNA"/>
</dbReference>
<dbReference type="PROSITE" id="PS51318">
    <property type="entry name" value="TAT"/>
    <property type="match status" value="1"/>
</dbReference>
<proteinExistence type="predicted"/>
<dbReference type="InterPro" id="IPR036291">
    <property type="entry name" value="NAD(P)-bd_dom_sf"/>
</dbReference>
<sequence length="464" mass="52308">MNDPIHINRRSFLKSSATAGLTLGMPTILKSNPLKTASDEIRIGLIGCGAQQEVLYDTMKNIPGIRFVAACDIMMEGRLKKMVGRIRSAFGYRINHYSDAETMLEKEGKHMDAVFVATPDFWHAPHTVMALEAGCHVYCEKMMSDTLEGARSMVAAMDRTGQLCQIGHQRRSNPRYLYVLNELIRKQQICGQIVNVNGQWNRSLGSSSEKTYPEKNIHHLPDAATLRQYGFNRNISRLLDETELRKRFLNWRFYKALSGGPISDLGAHQIDIFNWFLDARPKSVQASGGRSYFDDREHFDNVMCLFDYDTPQGNARAFYQVLTTTSAGGGYYESFMGTQGTINISEREAYTKIYKESWVPSAEWRRLVDKGFLKKVSAGRPSGSPDAIASYESAPPDEYAIPGGIGLNSPYHHHIQNFFQAIRGQAKLNCDACHALESEAPIYWVNQAAETNETITFTDEHLRT</sequence>
<dbReference type="PANTHER" id="PTHR43818">
    <property type="entry name" value="BCDNA.GH03377"/>
    <property type="match status" value="1"/>
</dbReference>
<dbReference type="GO" id="GO:0000166">
    <property type="term" value="F:nucleotide binding"/>
    <property type="evidence" value="ECO:0007669"/>
    <property type="project" value="InterPro"/>
</dbReference>
<comment type="caution">
    <text evidence="3">The sequence shown here is derived from an EMBL/GenBank/DDBJ whole genome shotgun (WGS) entry which is preliminary data.</text>
</comment>
<dbReference type="Proteomes" id="UP000247099">
    <property type="component" value="Unassembled WGS sequence"/>
</dbReference>
<evidence type="ECO:0000259" key="1">
    <source>
        <dbReference type="Pfam" id="PF01408"/>
    </source>
</evidence>
<dbReference type="Pfam" id="PF01408">
    <property type="entry name" value="GFO_IDH_MocA"/>
    <property type="match status" value="1"/>
</dbReference>
<dbReference type="Pfam" id="PF22725">
    <property type="entry name" value="GFO_IDH_MocA_C3"/>
    <property type="match status" value="1"/>
</dbReference>
<dbReference type="AlphaFoldDB" id="A0A317ZIR2"/>
<feature type="domain" description="Gfo/Idh/MocA-like oxidoreductase N-terminal" evidence="1">
    <location>
        <begin position="41"/>
        <end position="168"/>
    </location>
</feature>
<dbReference type="InterPro" id="IPR055170">
    <property type="entry name" value="GFO_IDH_MocA-like_dom"/>
</dbReference>
<evidence type="ECO:0000313" key="4">
    <source>
        <dbReference type="Proteomes" id="UP000247099"/>
    </source>
</evidence>
<accession>A0A317ZIR2</accession>
<name>A0A317ZIR2_9BACT</name>
<dbReference type="RefSeq" id="WP_110129545.1">
    <property type="nucleotide sequence ID" value="NZ_QHJQ01000001.1"/>
</dbReference>
<evidence type="ECO:0000313" key="3">
    <source>
        <dbReference type="EMBL" id="PXA05466.1"/>
    </source>
</evidence>
<dbReference type="InterPro" id="IPR000683">
    <property type="entry name" value="Gfo/Idh/MocA-like_OxRdtase_N"/>
</dbReference>
<organism evidence="3 4">
    <name type="scientific">Coraliomargarita sinensis</name>
    <dbReference type="NCBI Taxonomy" id="2174842"/>
    <lineage>
        <taxon>Bacteria</taxon>
        <taxon>Pseudomonadati</taxon>
        <taxon>Verrucomicrobiota</taxon>
        <taxon>Opitutia</taxon>
        <taxon>Puniceicoccales</taxon>
        <taxon>Coraliomargaritaceae</taxon>
        <taxon>Coraliomargarita</taxon>
    </lineage>
</organism>
<evidence type="ECO:0000259" key="2">
    <source>
        <dbReference type="Pfam" id="PF22725"/>
    </source>
</evidence>
<protein>
    <submittedName>
        <fullName evidence="3">Gfo/Idh/MocA family oxidoreductase</fullName>
    </submittedName>
</protein>
<dbReference type="OrthoDB" id="9815825at2"/>
<keyword evidence="4" id="KW-1185">Reference proteome</keyword>
<dbReference type="InterPro" id="IPR050463">
    <property type="entry name" value="Gfo/Idh/MocA_oxidrdct_glycsds"/>
</dbReference>
<dbReference type="Gene3D" id="3.30.360.10">
    <property type="entry name" value="Dihydrodipicolinate Reductase, domain 2"/>
    <property type="match status" value="1"/>
</dbReference>
<reference evidence="3 4" key="1">
    <citation type="submission" date="2018-05" db="EMBL/GenBank/DDBJ databases">
        <title>Coraliomargarita sinensis sp. nov., isolated from a marine solar saltern.</title>
        <authorList>
            <person name="Zhou L.Y."/>
        </authorList>
    </citation>
    <scope>NUCLEOTIDE SEQUENCE [LARGE SCALE GENOMIC DNA]</scope>
    <source>
        <strain evidence="3 4">WN38</strain>
    </source>
</reference>
<dbReference type="SUPFAM" id="SSF51735">
    <property type="entry name" value="NAD(P)-binding Rossmann-fold domains"/>
    <property type="match status" value="1"/>
</dbReference>
<dbReference type="SUPFAM" id="SSF55347">
    <property type="entry name" value="Glyceraldehyde-3-phosphate dehydrogenase-like, C-terminal domain"/>
    <property type="match status" value="1"/>
</dbReference>
<dbReference type="Gene3D" id="3.40.50.720">
    <property type="entry name" value="NAD(P)-binding Rossmann-like Domain"/>
    <property type="match status" value="1"/>
</dbReference>
<gene>
    <name evidence="3" type="ORF">DDZ13_00945</name>
</gene>
<dbReference type="InParanoid" id="A0A317ZIR2"/>